<dbReference type="PANTHER" id="PTHR15414">
    <property type="entry name" value="OS-9-RELATED"/>
    <property type="match status" value="1"/>
</dbReference>
<dbReference type="Proteomes" id="UP001150062">
    <property type="component" value="Unassembled WGS sequence"/>
</dbReference>
<proteinExistence type="predicted"/>
<feature type="chain" id="PRO_5047127109" evidence="6">
    <location>
        <begin position="21"/>
        <end position="567"/>
    </location>
</feature>
<protein>
    <submittedName>
        <fullName evidence="8">Os-9-related</fullName>
    </submittedName>
</protein>
<dbReference type="InterPro" id="IPR045149">
    <property type="entry name" value="OS-9-like"/>
</dbReference>
<accession>A0ABQ8XQZ7</accession>
<keyword evidence="9" id="KW-1185">Reference proteome</keyword>
<dbReference type="InterPro" id="IPR009011">
    <property type="entry name" value="Man6P_isomerase_rcpt-bd_dom_sf"/>
</dbReference>
<feature type="compositionally biased region" description="Acidic residues" evidence="5">
    <location>
        <begin position="394"/>
        <end position="408"/>
    </location>
</feature>
<evidence type="ECO:0000256" key="2">
    <source>
        <dbReference type="ARBA" id="ARBA00022729"/>
    </source>
</evidence>
<comment type="subcellular location">
    <subcellularLocation>
        <location evidence="1">Endoplasmic reticulum</location>
    </subcellularLocation>
</comment>
<evidence type="ECO:0000256" key="1">
    <source>
        <dbReference type="ARBA" id="ARBA00004240"/>
    </source>
</evidence>
<evidence type="ECO:0000313" key="9">
    <source>
        <dbReference type="Proteomes" id="UP001150062"/>
    </source>
</evidence>
<evidence type="ECO:0000256" key="3">
    <source>
        <dbReference type="ARBA" id="ARBA00022824"/>
    </source>
</evidence>
<comment type="caution">
    <text evidence="8">The sequence shown here is derived from an EMBL/GenBank/DDBJ whole genome shotgun (WGS) entry which is preliminary data.</text>
</comment>
<dbReference type="PROSITE" id="PS51914">
    <property type="entry name" value="MRH"/>
    <property type="match status" value="1"/>
</dbReference>
<dbReference type="Pfam" id="PF07915">
    <property type="entry name" value="PRKCSH"/>
    <property type="match status" value="1"/>
</dbReference>
<feature type="signal peptide" evidence="6">
    <location>
        <begin position="1"/>
        <end position="20"/>
    </location>
</feature>
<evidence type="ECO:0000256" key="6">
    <source>
        <dbReference type="SAM" id="SignalP"/>
    </source>
</evidence>
<dbReference type="Gene3D" id="2.70.130.10">
    <property type="entry name" value="Mannose-6-phosphate receptor binding domain"/>
    <property type="match status" value="1"/>
</dbReference>
<feature type="domain" description="MRH" evidence="7">
    <location>
        <begin position="90"/>
        <end position="207"/>
    </location>
</feature>
<gene>
    <name evidence="8" type="ORF">M0813_29026</name>
</gene>
<dbReference type="EMBL" id="JAOAOG010000266">
    <property type="protein sequence ID" value="KAJ6235046.1"/>
    <property type="molecule type" value="Genomic_DNA"/>
</dbReference>
<keyword evidence="2 6" id="KW-0732">Signal</keyword>
<dbReference type="InterPro" id="IPR044865">
    <property type="entry name" value="MRH_dom"/>
</dbReference>
<keyword evidence="4" id="KW-1015">Disulfide bond</keyword>
<dbReference type="PANTHER" id="PTHR15414:SF0">
    <property type="entry name" value="ENDOPLASMIC RETICULUM LECTIN 1"/>
    <property type="match status" value="1"/>
</dbReference>
<dbReference type="SUPFAM" id="SSF50911">
    <property type="entry name" value="Mannose 6-phosphate receptor domain"/>
    <property type="match status" value="1"/>
</dbReference>
<evidence type="ECO:0000256" key="4">
    <source>
        <dbReference type="ARBA" id="ARBA00023157"/>
    </source>
</evidence>
<keyword evidence="3" id="KW-0256">Endoplasmic reticulum</keyword>
<reference evidence="8" key="1">
    <citation type="submission" date="2022-08" db="EMBL/GenBank/DDBJ databases">
        <title>Novel sulfate-reducing endosymbionts in the free-living metamonad Anaeramoeba.</title>
        <authorList>
            <person name="Jerlstrom-Hultqvist J."/>
            <person name="Cepicka I."/>
            <person name="Gallot-Lavallee L."/>
            <person name="Salas-Leiva D."/>
            <person name="Curtis B.A."/>
            <person name="Zahonova K."/>
            <person name="Pipaliya S."/>
            <person name="Dacks J."/>
            <person name="Roger A.J."/>
        </authorList>
    </citation>
    <scope>NUCLEOTIDE SEQUENCE</scope>
    <source>
        <strain evidence="8">Schooner1</strain>
    </source>
</reference>
<evidence type="ECO:0000259" key="7">
    <source>
        <dbReference type="PROSITE" id="PS51914"/>
    </source>
</evidence>
<name>A0ABQ8XQZ7_9EUKA</name>
<evidence type="ECO:0000313" key="8">
    <source>
        <dbReference type="EMBL" id="KAJ6235046.1"/>
    </source>
</evidence>
<sequence length="567" mass="66854">MIKTLKYLCVLFFLLSFVKCNYFESITNNFYSVSFNPKANEENKGLEWNREYQLRSPYGILYECRIPPIKEEYVIPKEEFSFKDLIDLTNNCHLVNTGWWSYQVCHFSSIDQVHFESSQVEKSIKLGEFVKQEIIKDSDEPIIKAEFKFGNYCKESNNLREAIIYYECSYTPNTRPNIQDGIYFTSITEPSMCKYEFKIHIQEFCKYSQKYQQEKQINLIQCTATDKKDLNLENTNAILKEKENIPHKMDFQEIAKLIENLINSYSNPKGDFKLFSQIENMLLGFNKNQIDEFKNYLSENFMPFRFNTFNRLFTHFFRHFSGNNLQNNGREEKIINIGLTKTQPTPKDQEHQQHKINAEGIKTNDQKMKGRSKGSKDHSDKEIVNSHGVKNEDYNENENENENENDDDKNDRFNINSIKDQTNPNIIKELNQYDPVNNDIQIEIFDITTEIEKIRNQMKRHQNQLITRNTFRMKGEDFFNQEELTNFFSSMEVVVKIDSKGNLIEVMGEIKDPKTGKVLPKINLKSLVEVIYQQNNSEENIYATLKRIFQNYDESGDDDGSISPKHS</sequence>
<dbReference type="InterPro" id="IPR012913">
    <property type="entry name" value="OS9-like_dom"/>
</dbReference>
<feature type="compositionally biased region" description="Basic and acidic residues" evidence="5">
    <location>
        <begin position="347"/>
        <end position="393"/>
    </location>
</feature>
<organism evidence="8 9">
    <name type="scientific">Anaeramoeba flamelloides</name>
    <dbReference type="NCBI Taxonomy" id="1746091"/>
    <lineage>
        <taxon>Eukaryota</taxon>
        <taxon>Metamonada</taxon>
        <taxon>Anaeramoebidae</taxon>
        <taxon>Anaeramoeba</taxon>
    </lineage>
</organism>
<feature type="region of interest" description="Disordered" evidence="5">
    <location>
        <begin position="341"/>
        <end position="420"/>
    </location>
</feature>
<evidence type="ECO:0000256" key="5">
    <source>
        <dbReference type="SAM" id="MobiDB-lite"/>
    </source>
</evidence>